<reference evidence="2 3" key="1">
    <citation type="submission" date="2016-11" db="EMBL/GenBank/DDBJ databases">
        <authorList>
            <person name="Jaros S."/>
            <person name="Januszkiewicz K."/>
            <person name="Wedrychowicz H."/>
        </authorList>
    </citation>
    <scope>NUCLEOTIDE SEQUENCE [LARGE SCALE GENOMIC DNA]</scope>
    <source>
        <strain evidence="2 3">DSM 3089</strain>
    </source>
</reference>
<gene>
    <name evidence="2" type="ORF">SAMN02745196_02180</name>
</gene>
<dbReference type="CDD" id="cd00882">
    <property type="entry name" value="Ras_like_GTPase"/>
    <property type="match status" value="1"/>
</dbReference>
<dbReference type="Gene3D" id="3.40.50.300">
    <property type="entry name" value="P-loop containing nucleotide triphosphate hydrolases"/>
    <property type="match status" value="1"/>
</dbReference>
<dbReference type="Proteomes" id="UP000184526">
    <property type="component" value="Unassembled WGS sequence"/>
</dbReference>
<accession>A0A1M5XED5</accession>
<name>A0A1M5XED5_9CLOT</name>
<dbReference type="SUPFAM" id="SSF52540">
    <property type="entry name" value="P-loop containing nucleoside triphosphate hydrolases"/>
    <property type="match status" value="1"/>
</dbReference>
<dbReference type="EMBL" id="FQXP01000008">
    <property type="protein sequence ID" value="SHH98146.1"/>
    <property type="molecule type" value="Genomic_DNA"/>
</dbReference>
<dbReference type="InterPro" id="IPR006073">
    <property type="entry name" value="GTP-bd"/>
</dbReference>
<organism evidence="2 3">
    <name type="scientific">Clostridium collagenovorans DSM 3089</name>
    <dbReference type="NCBI Taxonomy" id="1121306"/>
    <lineage>
        <taxon>Bacteria</taxon>
        <taxon>Bacillati</taxon>
        <taxon>Bacillota</taxon>
        <taxon>Clostridia</taxon>
        <taxon>Eubacteriales</taxon>
        <taxon>Clostridiaceae</taxon>
        <taxon>Clostridium</taxon>
    </lineage>
</organism>
<proteinExistence type="predicted"/>
<dbReference type="STRING" id="1121306.SAMN02745196_02180"/>
<dbReference type="RefSeq" id="WP_072832045.1">
    <property type="nucleotide sequence ID" value="NZ_FQXP01000008.1"/>
</dbReference>
<feature type="domain" description="G" evidence="1">
    <location>
        <begin position="34"/>
        <end position="155"/>
    </location>
</feature>
<dbReference type="InterPro" id="IPR027417">
    <property type="entry name" value="P-loop_NTPase"/>
</dbReference>
<dbReference type="OrthoDB" id="9255830at2"/>
<dbReference type="AlphaFoldDB" id="A0A1M5XED5"/>
<dbReference type="GO" id="GO:0005525">
    <property type="term" value="F:GTP binding"/>
    <property type="evidence" value="ECO:0007669"/>
    <property type="project" value="InterPro"/>
</dbReference>
<evidence type="ECO:0000259" key="1">
    <source>
        <dbReference type="Pfam" id="PF01926"/>
    </source>
</evidence>
<keyword evidence="3" id="KW-1185">Reference proteome</keyword>
<evidence type="ECO:0000313" key="2">
    <source>
        <dbReference type="EMBL" id="SHH98146.1"/>
    </source>
</evidence>
<evidence type="ECO:0000313" key="3">
    <source>
        <dbReference type="Proteomes" id="UP000184526"/>
    </source>
</evidence>
<dbReference type="Pfam" id="PF01926">
    <property type="entry name" value="MMR_HSR1"/>
    <property type="match status" value="1"/>
</dbReference>
<protein>
    <submittedName>
        <fullName evidence="2">50S ribosome-binding GTPase</fullName>
    </submittedName>
</protein>
<sequence>MDNYTNEQKMKLEEEEFNRVVDNLDGDSFPTANIMVAGITGTGKSTLLNAVFGNEMAETGKGRPVTEHIDEYQSPNIPIHIWDTVGLELDSEKTKESIKAIRETIAAKAQLEDKFGCVHAIWYCVNSGSSRYQGAELEFIKNLHSIGVPFIIVLTQCIGEEEDVNSFENKIKEINASMGMDDIEIVQVCAKEFKTRMFTIPSFGLDTLVDTTIKKMPDFIKGGFVAAQKVSKVQKRAECEEIIYGYIKAAKEGFWDKVPILNVFSANKRIINMLKKIGEMYNTQVSPEGIEKITKESGIDFSNAFFGLVSPIDMGYNKKVMSLLEAKKDEGFEVKVGEISKSQRVAVMIAFYGYTFISAIEELWEKFTEEQLKDMDIVCRNLIDIINRILKEKVKSK</sequence>